<reference evidence="3 4" key="1">
    <citation type="submission" date="2018-04" db="EMBL/GenBank/DDBJ databases">
        <title>The genome of golden apple snail Pomacea canaliculata provides insight into stress tolerance and invasive adaptation.</title>
        <authorList>
            <person name="Liu C."/>
            <person name="Liu B."/>
            <person name="Ren Y."/>
            <person name="Zhang Y."/>
            <person name="Wang H."/>
            <person name="Li S."/>
            <person name="Jiang F."/>
            <person name="Yin L."/>
            <person name="Zhang G."/>
            <person name="Qian W."/>
            <person name="Fan W."/>
        </authorList>
    </citation>
    <scope>NUCLEOTIDE SEQUENCE [LARGE SCALE GENOMIC DNA]</scope>
    <source>
        <strain evidence="3">SZHN2017</strain>
        <tissue evidence="3">Muscle</tissue>
    </source>
</reference>
<feature type="compositionally biased region" description="Gly residues" evidence="1">
    <location>
        <begin position="86"/>
        <end position="96"/>
    </location>
</feature>
<feature type="transmembrane region" description="Helical" evidence="2">
    <location>
        <begin position="12"/>
        <end position="41"/>
    </location>
</feature>
<evidence type="ECO:0000313" key="4">
    <source>
        <dbReference type="Proteomes" id="UP000245119"/>
    </source>
</evidence>
<feature type="compositionally biased region" description="Pro residues" evidence="1">
    <location>
        <begin position="106"/>
        <end position="115"/>
    </location>
</feature>
<keyword evidence="4" id="KW-1185">Reference proteome</keyword>
<keyword evidence="2" id="KW-1133">Transmembrane helix</keyword>
<evidence type="ECO:0000256" key="1">
    <source>
        <dbReference type="SAM" id="MobiDB-lite"/>
    </source>
</evidence>
<keyword evidence="2" id="KW-0812">Transmembrane</keyword>
<evidence type="ECO:0000313" key="3">
    <source>
        <dbReference type="EMBL" id="PVD24135.1"/>
    </source>
</evidence>
<organism evidence="3 4">
    <name type="scientific">Pomacea canaliculata</name>
    <name type="common">Golden apple snail</name>
    <dbReference type="NCBI Taxonomy" id="400727"/>
    <lineage>
        <taxon>Eukaryota</taxon>
        <taxon>Metazoa</taxon>
        <taxon>Spiralia</taxon>
        <taxon>Lophotrochozoa</taxon>
        <taxon>Mollusca</taxon>
        <taxon>Gastropoda</taxon>
        <taxon>Caenogastropoda</taxon>
        <taxon>Architaenioglossa</taxon>
        <taxon>Ampullarioidea</taxon>
        <taxon>Ampullariidae</taxon>
        <taxon>Pomacea</taxon>
    </lineage>
</organism>
<dbReference type="Proteomes" id="UP000245119">
    <property type="component" value="Linkage Group LG9"/>
</dbReference>
<gene>
    <name evidence="3" type="ORF">C0Q70_14605</name>
</gene>
<keyword evidence="2" id="KW-0472">Membrane</keyword>
<dbReference type="AlphaFoldDB" id="A0A2T7NSI5"/>
<dbReference type="EMBL" id="PZQS01000009">
    <property type="protein sequence ID" value="PVD24135.1"/>
    <property type="molecule type" value="Genomic_DNA"/>
</dbReference>
<feature type="compositionally biased region" description="Low complexity" evidence="1">
    <location>
        <begin position="73"/>
        <end position="85"/>
    </location>
</feature>
<protein>
    <recommendedName>
        <fullName evidence="5">Cysteine and tyrosine-rich protein 1</fullName>
    </recommendedName>
</protein>
<feature type="region of interest" description="Disordered" evidence="1">
    <location>
        <begin position="73"/>
        <end position="129"/>
    </location>
</feature>
<proteinExistence type="predicted"/>
<sequence length="129" mass="12959">MTFQTTLDEALTVAAVALIVGCVIGAIVFIASIIACICCCIKSQTSSTRVIYPAAAPATGNVTVVSSAAQMSQWSQPGPSQQQAGPYGGQYGGPYGGVQFSAHYTGPPPYNPAPQPSEGKGAPPGSVPA</sequence>
<comment type="caution">
    <text evidence="3">The sequence shown here is derived from an EMBL/GenBank/DDBJ whole genome shotgun (WGS) entry which is preliminary data.</text>
</comment>
<evidence type="ECO:0000256" key="2">
    <source>
        <dbReference type="SAM" id="Phobius"/>
    </source>
</evidence>
<name>A0A2T7NSI5_POMCA</name>
<evidence type="ECO:0008006" key="5">
    <source>
        <dbReference type="Google" id="ProtNLM"/>
    </source>
</evidence>
<accession>A0A2T7NSI5</accession>